<comment type="caution">
    <text evidence="2">The sequence shown here is derived from an EMBL/GenBank/DDBJ whole genome shotgun (WGS) entry which is preliminary data.</text>
</comment>
<feature type="compositionally biased region" description="Acidic residues" evidence="1">
    <location>
        <begin position="28"/>
        <end position="54"/>
    </location>
</feature>
<dbReference type="EMBL" id="JACKWZ010000152">
    <property type="protein sequence ID" value="KAF9413706.1"/>
    <property type="molecule type" value="Genomic_DNA"/>
</dbReference>
<name>A0A835GD22_SPOEX</name>
<sequence length="379" mass="43712">MAARLITDDGIVRALDDEDYVNTNDVSSDSENEDGFLADDVESDFNDEPSDTEDAQVPSLRNLLPVVREDLGYDGSREHLRKILHSLGFSYKKCKTDRSALIRKPHLAAKREQYLKIIMDNRNLPQELQKQIIYIWMKEGPSQENIPDFRLSAASAEEGKNVGDSDLGDLSTPKPPKSRRRPANDIVERQMSSAFGQLTNMLAKRQKENQPPLTEQDDCELYGKLLTHKLRELRPDDRKLMMYDIDTLFVNRIKEKQRAVEKYVSDCRKDFIEPGPAPPAVHIANTFPSKVSSDPKVTDIKALRYTPDGDVFFKLRFTEEWAVLPQRKSSAITALPFDSLRNQHLTKRKITKRKFYNLQYLKSTLPEDYRSYYDNLLHE</sequence>
<evidence type="ECO:0000313" key="3">
    <source>
        <dbReference type="Proteomes" id="UP000648187"/>
    </source>
</evidence>
<organism evidence="2 3">
    <name type="scientific">Spodoptera exigua</name>
    <name type="common">Beet armyworm</name>
    <name type="synonym">Noctua fulgens</name>
    <dbReference type="NCBI Taxonomy" id="7107"/>
    <lineage>
        <taxon>Eukaryota</taxon>
        <taxon>Metazoa</taxon>
        <taxon>Ecdysozoa</taxon>
        <taxon>Arthropoda</taxon>
        <taxon>Hexapoda</taxon>
        <taxon>Insecta</taxon>
        <taxon>Pterygota</taxon>
        <taxon>Neoptera</taxon>
        <taxon>Endopterygota</taxon>
        <taxon>Lepidoptera</taxon>
        <taxon>Glossata</taxon>
        <taxon>Ditrysia</taxon>
        <taxon>Noctuoidea</taxon>
        <taxon>Noctuidae</taxon>
        <taxon>Amphipyrinae</taxon>
        <taxon>Spodoptera</taxon>
    </lineage>
</organism>
<proteinExistence type="predicted"/>
<dbReference type="AlphaFoldDB" id="A0A835GD22"/>
<evidence type="ECO:0000256" key="1">
    <source>
        <dbReference type="SAM" id="MobiDB-lite"/>
    </source>
</evidence>
<evidence type="ECO:0000313" key="2">
    <source>
        <dbReference type="EMBL" id="KAF9413706.1"/>
    </source>
</evidence>
<dbReference type="Proteomes" id="UP000648187">
    <property type="component" value="Unassembled WGS sequence"/>
</dbReference>
<accession>A0A835GD22</accession>
<feature type="region of interest" description="Disordered" evidence="1">
    <location>
        <begin position="157"/>
        <end position="185"/>
    </location>
</feature>
<gene>
    <name evidence="2" type="ORF">HW555_008152</name>
</gene>
<feature type="region of interest" description="Disordered" evidence="1">
    <location>
        <begin position="20"/>
        <end position="55"/>
    </location>
</feature>
<keyword evidence="3" id="KW-1185">Reference proteome</keyword>
<reference evidence="2" key="1">
    <citation type="submission" date="2020-08" db="EMBL/GenBank/DDBJ databases">
        <title>Spodoptera exigua strain:BAW_Kor-Di-RS1 Genome sequencing and assembly.</title>
        <authorList>
            <person name="Kim J."/>
            <person name="Nam H.Y."/>
            <person name="Kwon M."/>
            <person name="Choi J.H."/>
            <person name="Cho S.R."/>
            <person name="Kim G.-H."/>
        </authorList>
    </citation>
    <scope>NUCLEOTIDE SEQUENCE</scope>
    <source>
        <strain evidence="2">BAW_Kor-Di-RS1</strain>
        <tissue evidence="2">Whole-body</tissue>
    </source>
</reference>
<protein>
    <submittedName>
        <fullName evidence="2">Uncharacterized protein</fullName>
    </submittedName>
</protein>